<evidence type="ECO:0000259" key="1">
    <source>
        <dbReference type="Pfam" id="PF01636"/>
    </source>
</evidence>
<gene>
    <name evidence="2" type="ORF">NWP17_01405</name>
</gene>
<proteinExistence type="predicted"/>
<dbReference type="AlphaFoldDB" id="A0AA43KA99"/>
<protein>
    <submittedName>
        <fullName evidence="2">Aminoglycoside phosphotransferase family protein</fullName>
    </submittedName>
</protein>
<feature type="domain" description="Aminoglycoside phosphotransferase" evidence="1">
    <location>
        <begin position="110"/>
        <end position="273"/>
    </location>
</feature>
<sequence>MPFLLSNQNVFDYLINQGLCTEEERSSSNIELKPAKNFNLLLSLLGDKKLSKKLLVKQERHNREGKTAGEFVQEWRIHEFLQKNPELSYIHPLLSEAVHFDAENSIIIFNYLTNYRDLADFYTKENIFPTQVATTVGTILALIHRVSIQSPEYRGFFESSQESGNQDVPKVNQRIDRITPEIFGNVPSDGLKFFALYQRYDSLGQAIADLGNSFTPLCLTHNDLKLNNILIALNWEDVNLNLSSSDQSIIRLIDWERCSWGDPANDLGSLLASYLQLWLYSVVVGKGIEIEESLRLATTPLQSLRPSLSALVKAYLAEFPEVLERRPDFLLRVVQFCGLALIQSIQATLQHEKTFSNSGVSMLQVAKSLLCRPEVSIPTVFGMDASDLTPTRYSPTL</sequence>
<dbReference type="Pfam" id="PF01636">
    <property type="entry name" value="APH"/>
    <property type="match status" value="1"/>
</dbReference>
<dbReference type="InterPro" id="IPR011009">
    <property type="entry name" value="Kinase-like_dom_sf"/>
</dbReference>
<dbReference type="EMBL" id="JANQDH010000012">
    <property type="protein sequence ID" value="MDH6059112.1"/>
    <property type="molecule type" value="Genomic_DNA"/>
</dbReference>
<comment type="caution">
    <text evidence="2">The sequence shown here is derived from an EMBL/GenBank/DDBJ whole genome shotgun (WGS) entry which is preliminary data.</text>
</comment>
<evidence type="ECO:0000313" key="2">
    <source>
        <dbReference type="EMBL" id="MDH6059112.1"/>
    </source>
</evidence>
<reference evidence="2 3" key="1">
    <citation type="journal article" date="2023" name="J. Phycol.">
        <title>Chrysosporum ovalisporum is synonymous with the true-branching cyanobacterium Umezakia natans (Nostocales/Aphanizomenonaceae).</title>
        <authorList>
            <person name="McGregor G.B."/>
            <person name="Sendall B.C."/>
            <person name="Niiyama Y."/>
            <person name="Tuji A."/>
            <person name="Willis A."/>
        </authorList>
    </citation>
    <scope>NUCLEOTIDE SEQUENCE [LARGE SCALE GENOMIC DNA]</scope>
    <source>
        <strain evidence="2 3">ANA360D</strain>
    </source>
</reference>
<dbReference type="InterPro" id="IPR002575">
    <property type="entry name" value="Aminoglycoside_PTrfase"/>
</dbReference>
<dbReference type="Proteomes" id="UP001159387">
    <property type="component" value="Unassembled WGS sequence"/>
</dbReference>
<name>A0AA43KA99_9CYAN</name>
<dbReference type="SUPFAM" id="SSF56112">
    <property type="entry name" value="Protein kinase-like (PK-like)"/>
    <property type="match status" value="1"/>
</dbReference>
<keyword evidence="3" id="KW-1185">Reference proteome</keyword>
<evidence type="ECO:0000313" key="3">
    <source>
        <dbReference type="Proteomes" id="UP001159387"/>
    </source>
</evidence>
<accession>A0AA43KA99</accession>
<dbReference type="Gene3D" id="3.90.1200.10">
    <property type="match status" value="1"/>
</dbReference>
<organism evidence="2 3">
    <name type="scientific">Chrysosporum bergii ANA360D</name>
    <dbReference type="NCBI Taxonomy" id="617107"/>
    <lineage>
        <taxon>Bacteria</taxon>
        <taxon>Bacillati</taxon>
        <taxon>Cyanobacteriota</taxon>
        <taxon>Cyanophyceae</taxon>
        <taxon>Nostocales</taxon>
        <taxon>Nodulariaceae</taxon>
        <taxon>Chrysosporum</taxon>
    </lineage>
</organism>
<dbReference type="RefSeq" id="WP_280653129.1">
    <property type="nucleotide sequence ID" value="NZ_JANQDH010000012.1"/>
</dbReference>